<dbReference type="AlphaFoldDB" id="A0AA40WG92"/>
<evidence type="ECO:0000313" key="2">
    <source>
        <dbReference type="Proteomes" id="UP000644282"/>
    </source>
</evidence>
<accession>A0AA40WG92</accession>
<proteinExistence type="predicted"/>
<comment type="caution">
    <text evidence="1">The sequence shown here is derived from an EMBL/GenBank/DDBJ whole genome shotgun (WGS) entry which is preliminary data.</text>
</comment>
<feature type="non-terminal residue" evidence="1">
    <location>
        <position position="50"/>
    </location>
</feature>
<organism evidence="1 2">
    <name type="scientific">Leptospira interrogans serovar Pomona</name>
    <dbReference type="NCBI Taxonomy" id="44276"/>
    <lineage>
        <taxon>Bacteria</taxon>
        <taxon>Pseudomonadati</taxon>
        <taxon>Spirochaetota</taxon>
        <taxon>Spirochaetia</taxon>
        <taxon>Leptospirales</taxon>
        <taxon>Leptospiraceae</taxon>
        <taxon>Leptospira</taxon>
    </lineage>
</organism>
<dbReference type="Proteomes" id="UP000644282">
    <property type="component" value="Unassembled WGS sequence"/>
</dbReference>
<protein>
    <submittedName>
        <fullName evidence="1">Uncharacterized protein</fullName>
    </submittedName>
</protein>
<dbReference type="EMBL" id="JADDXF010000984">
    <property type="protein sequence ID" value="MBE8432733.1"/>
    <property type="molecule type" value="Genomic_DNA"/>
</dbReference>
<evidence type="ECO:0000313" key="1">
    <source>
        <dbReference type="EMBL" id="MBE8432733.1"/>
    </source>
</evidence>
<name>A0AA40WG92_LEPIR</name>
<reference evidence="1" key="1">
    <citation type="submission" date="2020-10" db="EMBL/GenBank/DDBJ databases">
        <title>New Zealand Leptospira genomics.</title>
        <authorList>
            <person name="Wilkinson D.A."/>
            <person name="Nisa S."/>
            <person name="Moinet M."/>
            <person name="Benschop J."/>
        </authorList>
    </citation>
    <scope>NUCLEOTIDE SEQUENCE</scope>
    <source>
        <strain evidence="1">ESR8</strain>
    </source>
</reference>
<sequence length="50" mass="5525">MATSTSLSDKLAFAALGEGGWKPEEGAEFVKLHFYPDEGFQLKRMEVDSC</sequence>
<gene>
    <name evidence="1" type="ORF">IQB77_24035</name>
</gene>